<evidence type="ECO:0000313" key="8">
    <source>
        <dbReference type="Proteomes" id="UP000291380"/>
    </source>
</evidence>
<evidence type="ECO:0000256" key="2">
    <source>
        <dbReference type="ARBA" id="ARBA00013064"/>
    </source>
</evidence>
<comment type="caution">
    <text evidence="7">The sequence shown here is derived from an EMBL/GenBank/DDBJ whole genome shotgun (WGS) entry which is preliminary data.</text>
</comment>
<evidence type="ECO:0000256" key="4">
    <source>
        <dbReference type="ARBA" id="ARBA00022912"/>
    </source>
</evidence>
<feature type="active site" evidence="5">
    <location>
        <position position="19"/>
    </location>
</feature>
<sequence>MSSKTPYKVLCVCLGNICRSPTAEVVLRHFCDEHQLNIVIDSAGTSNYHPGKAPDERSQKHALKRGYDLSALRARQLKPQDFIEFDLILAMDHENLFNIQALSDQAHIEYGASQIRSKIALMSEYDQTYLKQALPDPYYGGVEGFERVLDQCESSSLAWVSIFKNSFQTTVQTTDRCEIKV</sequence>
<dbReference type="Pfam" id="PF01451">
    <property type="entry name" value="LMWPc"/>
    <property type="match status" value="1"/>
</dbReference>
<evidence type="ECO:0000259" key="6">
    <source>
        <dbReference type="SMART" id="SM00226"/>
    </source>
</evidence>
<dbReference type="SUPFAM" id="SSF52788">
    <property type="entry name" value="Phosphotyrosine protein phosphatases I"/>
    <property type="match status" value="1"/>
</dbReference>
<dbReference type="Gene3D" id="3.40.50.2300">
    <property type="match status" value="1"/>
</dbReference>
<dbReference type="RefSeq" id="WP_131271972.1">
    <property type="nucleotide sequence ID" value="NZ_SJOA01000025.1"/>
</dbReference>
<dbReference type="SMART" id="SM00226">
    <property type="entry name" value="LMWPc"/>
    <property type="match status" value="1"/>
</dbReference>
<evidence type="ECO:0000256" key="5">
    <source>
        <dbReference type="PIRSR" id="PIRSR617867-1"/>
    </source>
</evidence>
<proteinExistence type="inferred from homology"/>
<dbReference type="PANTHER" id="PTHR11717">
    <property type="entry name" value="LOW MOLECULAR WEIGHT PROTEIN TYROSINE PHOSPHATASE"/>
    <property type="match status" value="1"/>
</dbReference>
<feature type="active site" description="Proton donor" evidence="5">
    <location>
        <position position="136"/>
    </location>
</feature>
<dbReference type="InterPro" id="IPR036196">
    <property type="entry name" value="Ptyr_pPase_sf"/>
</dbReference>
<dbReference type="InterPro" id="IPR017867">
    <property type="entry name" value="Tyr_phospatase_low_mol_wt"/>
</dbReference>
<accession>A0A4R0EGN0</accession>
<dbReference type="PRINTS" id="PR00719">
    <property type="entry name" value="LMWPTPASE"/>
</dbReference>
<dbReference type="GO" id="GO:0004725">
    <property type="term" value="F:protein tyrosine phosphatase activity"/>
    <property type="evidence" value="ECO:0007669"/>
    <property type="project" value="UniProtKB-EC"/>
</dbReference>
<evidence type="ECO:0000313" key="7">
    <source>
        <dbReference type="EMBL" id="TCB55749.1"/>
    </source>
</evidence>
<keyword evidence="3" id="KW-0378">Hydrolase</keyword>
<dbReference type="AlphaFoldDB" id="A0A4R0EGN0"/>
<protein>
    <recommendedName>
        <fullName evidence="2">protein-tyrosine-phosphatase</fullName>
        <ecNumber evidence="2">3.1.3.48</ecNumber>
    </recommendedName>
</protein>
<reference evidence="7 8" key="1">
    <citation type="submission" date="2019-02" db="EMBL/GenBank/DDBJ databases">
        <title>High diversity of culturable Acinetobacter species in natural soil and water ecosystems.</title>
        <authorList>
            <person name="Radolfova-Krizova L."/>
            <person name="Nemec A."/>
        </authorList>
    </citation>
    <scope>NUCLEOTIDE SEQUENCE [LARGE SCALE GENOMIC DNA]</scope>
    <source>
        <strain evidence="7 8">ANC 4281</strain>
    </source>
</reference>
<name>A0A4R0EGN0_9GAMM</name>
<dbReference type="CDD" id="cd16343">
    <property type="entry name" value="LMWPTP"/>
    <property type="match status" value="1"/>
</dbReference>
<dbReference type="InterPro" id="IPR050438">
    <property type="entry name" value="LMW_PTPase"/>
</dbReference>
<feature type="active site" description="Nucleophile" evidence="5">
    <location>
        <position position="13"/>
    </location>
</feature>
<organism evidence="7 8">
    <name type="scientific">Acinetobacter terrae</name>
    <dbReference type="NCBI Taxonomy" id="2731247"/>
    <lineage>
        <taxon>Bacteria</taxon>
        <taxon>Pseudomonadati</taxon>
        <taxon>Pseudomonadota</taxon>
        <taxon>Gammaproteobacteria</taxon>
        <taxon>Moraxellales</taxon>
        <taxon>Moraxellaceae</taxon>
        <taxon>Acinetobacter</taxon>
        <taxon>Acinetobacter Taxon 24</taxon>
    </lineage>
</organism>
<feature type="domain" description="Phosphotyrosine protein phosphatase I" evidence="6">
    <location>
        <begin position="7"/>
        <end position="162"/>
    </location>
</feature>
<dbReference type="EMBL" id="SJOA01000025">
    <property type="protein sequence ID" value="TCB55749.1"/>
    <property type="molecule type" value="Genomic_DNA"/>
</dbReference>
<evidence type="ECO:0000256" key="1">
    <source>
        <dbReference type="ARBA" id="ARBA00011063"/>
    </source>
</evidence>
<dbReference type="Proteomes" id="UP000291380">
    <property type="component" value="Unassembled WGS sequence"/>
</dbReference>
<comment type="similarity">
    <text evidence="1">Belongs to the low molecular weight phosphotyrosine protein phosphatase family.</text>
</comment>
<dbReference type="OrthoDB" id="9784339at2"/>
<gene>
    <name evidence="7" type="ORF">E0H85_14630</name>
</gene>
<dbReference type="InterPro" id="IPR023485">
    <property type="entry name" value="Ptyr_pPase"/>
</dbReference>
<dbReference type="EC" id="3.1.3.48" evidence="2"/>
<dbReference type="PANTHER" id="PTHR11717:SF7">
    <property type="entry name" value="LOW MOLECULAR WEIGHT PHOSPHOTYROSINE PROTEIN PHOSPHATASE"/>
    <property type="match status" value="1"/>
</dbReference>
<keyword evidence="4" id="KW-0904">Protein phosphatase</keyword>
<evidence type="ECO:0000256" key="3">
    <source>
        <dbReference type="ARBA" id="ARBA00022801"/>
    </source>
</evidence>